<dbReference type="PROSITE" id="PS00012">
    <property type="entry name" value="PHOSPHOPANTETHEINE"/>
    <property type="match status" value="2"/>
</dbReference>
<protein>
    <submittedName>
        <fullName evidence="5">Amino acid adenylation domain-containing protein</fullName>
    </submittedName>
</protein>
<dbReference type="PANTHER" id="PTHR45527">
    <property type="entry name" value="NONRIBOSOMAL PEPTIDE SYNTHETASE"/>
    <property type="match status" value="1"/>
</dbReference>
<dbReference type="InterPro" id="IPR009081">
    <property type="entry name" value="PP-bd_ACP"/>
</dbReference>
<dbReference type="Gene3D" id="3.30.300.30">
    <property type="match status" value="2"/>
</dbReference>
<dbReference type="Gene3D" id="1.10.1200.10">
    <property type="entry name" value="ACP-like"/>
    <property type="match status" value="1"/>
</dbReference>
<dbReference type="GO" id="GO:0043041">
    <property type="term" value="P:amino acid activation for nonribosomal peptide biosynthetic process"/>
    <property type="evidence" value="ECO:0007669"/>
    <property type="project" value="TreeGrafter"/>
</dbReference>
<sequence length="1654" mass="175851">MTRQAESPTTATVASMVARQAAATPEAVAVVEGPESITYAELDARANRLANLLRDKGVGPDSVVGVCLHRSVTMVVALLAVWRAGGAYLPLDPAHPGRRTSAMLRAAGAELALTQAVTDTGDAGTPTIVLDRDLTAAAGQPDSAPEVTVFPDSLAYVLYTSGSTGTPKPVLVHQAGIGNHIRWTSRAHDLGPGDRVLHKTAITFDAAGWEIFAPLATGATLVLAPVGAEREPAALVRALAEQRITVLQVVPSQLRALVEEPGWAGCGALRLLSSGGEQLHAELVQRFLALLPDPAGVEVWNTYGPTECTIEVTAHRFDRAQQSGPVPIGHPIDGIHVVIVDEHGAPVPDGATGELLAAGVGVGRGYLGRVAETAERFVPDPVGRPGDRAYRTGDLVRMTVDGQLEYVGRIDHQLKVNGVRIEPGEVEAALAAHPEVGGAVVTGYPSGDGGTRMAAYVLTKDGAVPARLREFLAERLPSTHLPAAYVAMTAFPLTRSGKVDRSALPAPDQHGTADHQPLSEAERLIGQVWQDLLKVDNVGADDDFFALGGSSLHLTRLANRIRKASGAPIDLSKLMTATTLAEQAALLAEVTTQNGDRIVAVPRDRDLPLSFGQSRMWVNDRMRPRSREWVSALFLRVSTGTTVDEVQQALNQLLARHETLRTRFTLRAGEAVQVIDPPGTYELRVMSHDEVPDADFHTALDQELDRGFDIASGPMTRALLRPEDDHQLLVISAHHIVLDGWSSAILERDFHELLGAVQDGRTPNLPPPALQYADFAAWQRNRLDDQVIAKELSYWRAVLEDAHPTTLRLDKPRPAVRDGRGAIVGFTVPAAVAKALDKRGRAASATPFMTLLTAFSTLLARYSSDWDVVVGTPLAGRDRPELENMVGFFLNNVVLRCALDPSMDFDAALAAVRNTCREAFAHQELPFDKLVAELAPERDLSRTPLYQVAFDLHDEKLTASAANPEDWATLIDVSRIAKTDLTLYLRAEPDGSMAGGLEYATALFERATIERMARHFLALLEALATDPGVALAEVDFVPGDERVVLEAAASGVPLAVDLDDTEAQATSLELFERQVGANPDAIAVACGPERVTYAQLDRRANQIAHRLRAAGAGPDSVIGVLLGRGTDMMAAFLGAWKSGAAYLPLDLDAPAERIEMVLGTAGASAVITTAALRSGLGGHVGTVVVLDQLDPADAPATGPARVVDPDLLAYTIYTSGSTGVPKGVQVTHRGLVNHLRWAVTELATRGRGGAPVFSSVAFDLVVPNLWAPLLAGQTVHMLPSDMDLTELGPLLRDLAPFSFIKLTPGHLEILSQQLNPDWVADLAGVIVVAGQALPQALASDWTAMLGPDRLINEYGPSEATVGTCTYPVGAAAGAQARDTVPIGKPLPGVTMRVLDDLMRPVPVGVVGEVYVGGTGLARGYAGAPGMTADRFMPDPFATDGGRLYRTGDLAEVLPSGDVSFIGRRDDQVKIRGYRVELGEIATVLRGHEAVADAVVLADTTDSTGSGDVRLRAFVVPEAGAGQPSADELVEVCRRRLPAYMVPTTCTLIDHFPLNANGKLDTKALVALAGTVEPELAAPAGEVELHIAEVFADLLGHEVGADSDFFRSGGNSILAIRLVAAIQDAYEIELPIRAVFEGPTVAKLAEIVESRVREG</sequence>
<dbReference type="Pfam" id="PF13193">
    <property type="entry name" value="AMP-binding_C"/>
    <property type="match status" value="2"/>
</dbReference>
<evidence type="ECO:0000256" key="2">
    <source>
        <dbReference type="ARBA" id="ARBA00022450"/>
    </source>
</evidence>
<organism evidence="5 6">
    <name type="scientific">Labedaea rhizosphaerae</name>
    <dbReference type="NCBI Taxonomy" id="598644"/>
    <lineage>
        <taxon>Bacteria</taxon>
        <taxon>Bacillati</taxon>
        <taxon>Actinomycetota</taxon>
        <taxon>Actinomycetes</taxon>
        <taxon>Pseudonocardiales</taxon>
        <taxon>Pseudonocardiaceae</taxon>
        <taxon>Labedaea</taxon>
    </lineage>
</organism>
<dbReference type="SMART" id="SM00823">
    <property type="entry name" value="PKS_PP"/>
    <property type="match status" value="2"/>
</dbReference>
<comment type="cofactor">
    <cofactor evidence="1">
        <name>pantetheine 4'-phosphate</name>
        <dbReference type="ChEBI" id="CHEBI:47942"/>
    </cofactor>
</comment>
<gene>
    <name evidence="5" type="ORF">EV186_102367</name>
</gene>
<dbReference type="InterPro" id="IPR036736">
    <property type="entry name" value="ACP-like_sf"/>
</dbReference>
<dbReference type="CDD" id="cd19531">
    <property type="entry name" value="LCL_NRPS-like"/>
    <property type="match status" value="1"/>
</dbReference>
<dbReference type="GO" id="GO:0031177">
    <property type="term" value="F:phosphopantetheine binding"/>
    <property type="evidence" value="ECO:0007669"/>
    <property type="project" value="InterPro"/>
</dbReference>
<dbReference type="InterPro" id="IPR001242">
    <property type="entry name" value="Condensation_dom"/>
</dbReference>
<dbReference type="GO" id="GO:0044550">
    <property type="term" value="P:secondary metabolite biosynthetic process"/>
    <property type="evidence" value="ECO:0007669"/>
    <property type="project" value="TreeGrafter"/>
</dbReference>
<dbReference type="InterPro" id="IPR025110">
    <property type="entry name" value="AMP-bd_C"/>
</dbReference>
<evidence type="ECO:0000313" key="6">
    <source>
        <dbReference type="Proteomes" id="UP000295444"/>
    </source>
</evidence>
<dbReference type="PROSITE" id="PS50075">
    <property type="entry name" value="CARRIER"/>
    <property type="match status" value="2"/>
</dbReference>
<dbReference type="FunFam" id="3.40.50.12780:FF:000012">
    <property type="entry name" value="Non-ribosomal peptide synthetase"/>
    <property type="match status" value="1"/>
</dbReference>
<reference evidence="5 6" key="1">
    <citation type="submission" date="2019-03" db="EMBL/GenBank/DDBJ databases">
        <title>Genomic Encyclopedia of Type Strains, Phase IV (KMG-IV): sequencing the most valuable type-strain genomes for metagenomic binning, comparative biology and taxonomic classification.</title>
        <authorList>
            <person name="Goeker M."/>
        </authorList>
    </citation>
    <scope>NUCLEOTIDE SEQUENCE [LARGE SCALE GENOMIC DNA]</scope>
    <source>
        <strain evidence="5 6">DSM 45361</strain>
    </source>
</reference>
<evidence type="ECO:0000259" key="4">
    <source>
        <dbReference type="PROSITE" id="PS50075"/>
    </source>
</evidence>
<dbReference type="CDD" id="cd05930">
    <property type="entry name" value="A_NRPS"/>
    <property type="match status" value="2"/>
</dbReference>
<dbReference type="Gene3D" id="3.30.559.30">
    <property type="entry name" value="Nonribosomal peptide synthetase, condensation domain"/>
    <property type="match status" value="1"/>
</dbReference>
<keyword evidence="6" id="KW-1185">Reference proteome</keyword>
<dbReference type="Pfam" id="PF00668">
    <property type="entry name" value="Condensation"/>
    <property type="match status" value="1"/>
</dbReference>
<dbReference type="OrthoDB" id="2472181at2"/>
<dbReference type="InterPro" id="IPR029058">
    <property type="entry name" value="AB_hydrolase_fold"/>
</dbReference>
<dbReference type="NCBIfam" id="TIGR01733">
    <property type="entry name" value="AA-adenyl-dom"/>
    <property type="match status" value="2"/>
</dbReference>
<dbReference type="SUPFAM" id="SSF56801">
    <property type="entry name" value="Acetyl-CoA synthetase-like"/>
    <property type="match status" value="2"/>
</dbReference>
<comment type="caution">
    <text evidence="5">The sequence shown here is derived from an EMBL/GenBank/DDBJ whole genome shotgun (WGS) entry which is preliminary data.</text>
</comment>
<dbReference type="InterPro" id="IPR045851">
    <property type="entry name" value="AMP-bd_C_sf"/>
</dbReference>
<name>A0A4R6SGM3_LABRH</name>
<dbReference type="PROSITE" id="PS00455">
    <property type="entry name" value="AMP_BINDING"/>
    <property type="match status" value="1"/>
</dbReference>
<dbReference type="RefSeq" id="WP_133849214.1">
    <property type="nucleotide sequence ID" value="NZ_SNXZ01000002.1"/>
</dbReference>
<dbReference type="Gene3D" id="3.30.559.10">
    <property type="entry name" value="Chloramphenicol acetyltransferase-like domain"/>
    <property type="match status" value="1"/>
</dbReference>
<dbReference type="InterPro" id="IPR023213">
    <property type="entry name" value="CAT-like_dom_sf"/>
</dbReference>
<dbReference type="Gene3D" id="3.40.50.980">
    <property type="match status" value="4"/>
</dbReference>
<dbReference type="Gene3D" id="2.30.38.10">
    <property type="entry name" value="Luciferase, Domain 3"/>
    <property type="match status" value="2"/>
</dbReference>
<dbReference type="Gene3D" id="3.40.50.1820">
    <property type="entry name" value="alpha/beta hydrolase"/>
    <property type="match status" value="1"/>
</dbReference>
<feature type="domain" description="Carrier" evidence="4">
    <location>
        <begin position="516"/>
        <end position="591"/>
    </location>
</feature>
<evidence type="ECO:0000256" key="1">
    <source>
        <dbReference type="ARBA" id="ARBA00001957"/>
    </source>
</evidence>
<dbReference type="GO" id="GO:0008610">
    <property type="term" value="P:lipid biosynthetic process"/>
    <property type="evidence" value="ECO:0007669"/>
    <property type="project" value="UniProtKB-ARBA"/>
</dbReference>
<dbReference type="Pfam" id="PF00550">
    <property type="entry name" value="PP-binding"/>
    <property type="match status" value="2"/>
</dbReference>
<dbReference type="FunFam" id="3.40.50.980:FF:000001">
    <property type="entry name" value="Non-ribosomal peptide synthetase"/>
    <property type="match status" value="2"/>
</dbReference>
<dbReference type="SUPFAM" id="SSF52777">
    <property type="entry name" value="CoA-dependent acyltransferases"/>
    <property type="match status" value="2"/>
</dbReference>
<keyword evidence="3" id="KW-0597">Phosphoprotein</keyword>
<dbReference type="GO" id="GO:0003824">
    <property type="term" value="F:catalytic activity"/>
    <property type="evidence" value="ECO:0007669"/>
    <property type="project" value="InterPro"/>
</dbReference>
<evidence type="ECO:0000256" key="3">
    <source>
        <dbReference type="ARBA" id="ARBA00022553"/>
    </source>
</evidence>
<dbReference type="SUPFAM" id="SSF47336">
    <property type="entry name" value="ACP-like"/>
    <property type="match status" value="2"/>
</dbReference>
<dbReference type="InterPro" id="IPR020806">
    <property type="entry name" value="PKS_PP-bd"/>
</dbReference>
<feature type="domain" description="Carrier" evidence="4">
    <location>
        <begin position="1577"/>
        <end position="1651"/>
    </location>
</feature>
<dbReference type="Pfam" id="PF00501">
    <property type="entry name" value="AMP-binding"/>
    <property type="match status" value="2"/>
</dbReference>
<keyword evidence="2" id="KW-0596">Phosphopantetheine</keyword>
<dbReference type="PANTHER" id="PTHR45527:SF1">
    <property type="entry name" value="FATTY ACID SYNTHASE"/>
    <property type="match status" value="1"/>
</dbReference>
<dbReference type="InterPro" id="IPR006162">
    <property type="entry name" value="Ppantetheine_attach_site"/>
</dbReference>
<dbReference type="Proteomes" id="UP000295444">
    <property type="component" value="Unassembled WGS sequence"/>
</dbReference>
<dbReference type="InterPro" id="IPR000873">
    <property type="entry name" value="AMP-dep_synth/lig_dom"/>
</dbReference>
<dbReference type="NCBIfam" id="NF003417">
    <property type="entry name" value="PRK04813.1"/>
    <property type="match status" value="2"/>
</dbReference>
<evidence type="ECO:0000313" key="5">
    <source>
        <dbReference type="EMBL" id="TDQ00506.1"/>
    </source>
</evidence>
<dbReference type="GO" id="GO:0005737">
    <property type="term" value="C:cytoplasm"/>
    <property type="evidence" value="ECO:0007669"/>
    <property type="project" value="TreeGrafter"/>
</dbReference>
<dbReference type="InterPro" id="IPR020845">
    <property type="entry name" value="AMP-binding_CS"/>
</dbReference>
<accession>A0A4R6SGM3</accession>
<dbReference type="InterPro" id="IPR010071">
    <property type="entry name" value="AA_adenyl_dom"/>
</dbReference>
<dbReference type="EMBL" id="SNXZ01000002">
    <property type="protein sequence ID" value="TDQ00506.1"/>
    <property type="molecule type" value="Genomic_DNA"/>
</dbReference>
<proteinExistence type="predicted"/>